<comment type="caution">
    <text evidence="1">The sequence shown here is derived from an EMBL/GenBank/DDBJ whole genome shotgun (WGS) entry which is preliminary data.</text>
</comment>
<evidence type="ECO:0000313" key="2">
    <source>
        <dbReference type="Proteomes" id="UP001381693"/>
    </source>
</evidence>
<name>A0AAN8XJG1_HALRR</name>
<sequence length="258" mass="29236">MSDNYRSKDYYRSISRNSELSAVDVDALNQSAEALLLEYQDQSKSCRDLGQFQDQEQFQFFSDGNSDNMSKNFRRNKIFPSEDSSEARFDSDESSGTISFGENLLESDLSSEEIEREIRIYVPRLTSFPEPDPPETILKEVLQEAVLEEALTDAVLEKAKRAEAVRRNSLPDDILPTTGRRSRSLSRDDLKRPVSALGDLHTMTDIVKSLPLLHGVLPMNMKNGQSVVVVHKALTKVPLRNSIRNAVRKRLNAARISW</sequence>
<gene>
    <name evidence="1" type="ORF">SK128_018712</name>
</gene>
<keyword evidence="2" id="KW-1185">Reference proteome</keyword>
<proteinExistence type="predicted"/>
<feature type="non-terminal residue" evidence="1">
    <location>
        <position position="258"/>
    </location>
</feature>
<dbReference type="AlphaFoldDB" id="A0AAN8XJG1"/>
<dbReference type="Proteomes" id="UP001381693">
    <property type="component" value="Unassembled WGS sequence"/>
</dbReference>
<organism evidence="1 2">
    <name type="scientific">Halocaridina rubra</name>
    <name type="common">Hawaiian red shrimp</name>
    <dbReference type="NCBI Taxonomy" id="373956"/>
    <lineage>
        <taxon>Eukaryota</taxon>
        <taxon>Metazoa</taxon>
        <taxon>Ecdysozoa</taxon>
        <taxon>Arthropoda</taxon>
        <taxon>Crustacea</taxon>
        <taxon>Multicrustacea</taxon>
        <taxon>Malacostraca</taxon>
        <taxon>Eumalacostraca</taxon>
        <taxon>Eucarida</taxon>
        <taxon>Decapoda</taxon>
        <taxon>Pleocyemata</taxon>
        <taxon>Caridea</taxon>
        <taxon>Atyoidea</taxon>
        <taxon>Atyidae</taxon>
        <taxon>Halocaridina</taxon>
    </lineage>
</organism>
<accession>A0AAN8XJG1</accession>
<protein>
    <submittedName>
        <fullName evidence="1">Uncharacterized protein</fullName>
    </submittedName>
</protein>
<reference evidence="1 2" key="1">
    <citation type="submission" date="2023-11" db="EMBL/GenBank/DDBJ databases">
        <title>Halocaridina rubra genome assembly.</title>
        <authorList>
            <person name="Smith C."/>
        </authorList>
    </citation>
    <scope>NUCLEOTIDE SEQUENCE [LARGE SCALE GENOMIC DNA]</scope>
    <source>
        <strain evidence="1">EP-1</strain>
        <tissue evidence="1">Whole</tissue>
    </source>
</reference>
<evidence type="ECO:0000313" key="1">
    <source>
        <dbReference type="EMBL" id="KAK7085512.1"/>
    </source>
</evidence>
<dbReference type="EMBL" id="JAXCGZ010000870">
    <property type="protein sequence ID" value="KAK7085512.1"/>
    <property type="molecule type" value="Genomic_DNA"/>
</dbReference>